<protein>
    <submittedName>
        <fullName evidence="1">Uncharacterized protein</fullName>
    </submittedName>
</protein>
<evidence type="ECO:0000313" key="1">
    <source>
        <dbReference type="EMBL" id="JAD77024.1"/>
    </source>
</evidence>
<sequence>MPLLSIPTISPLTTVHQHICIIIIILITASRDNTYRYRILIISKFCSHVINATHARCMQPNDTQLHPEIENIPYFYSRDSSYPLPRVGPDITGHHDGASLQVCASARLLCFIQLQMSPSECLKGHVNCFHNLPGISGRRWQKGKFLASNKILVCGLWAFYLNSI</sequence>
<reference evidence="1" key="1">
    <citation type="submission" date="2014-09" db="EMBL/GenBank/DDBJ databases">
        <authorList>
            <person name="Magalhaes I.L.F."/>
            <person name="Oliveira U."/>
            <person name="Santos F.R."/>
            <person name="Vidigal T.H.D.A."/>
            <person name="Brescovit A.D."/>
            <person name="Santos A.J."/>
        </authorList>
    </citation>
    <scope>NUCLEOTIDE SEQUENCE</scope>
    <source>
        <tissue evidence="1">Shoot tissue taken approximately 20 cm above the soil surface</tissue>
    </source>
</reference>
<proteinExistence type="predicted"/>
<dbReference type="AlphaFoldDB" id="A0A0A9CL37"/>
<reference evidence="1" key="2">
    <citation type="journal article" date="2015" name="Data Brief">
        <title>Shoot transcriptome of the giant reed, Arundo donax.</title>
        <authorList>
            <person name="Barrero R.A."/>
            <person name="Guerrero F.D."/>
            <person name="Moolhuijzen P."/>
            <person name="Goolsby J.A."/>
            <person name="Tidwell J."/>
            <person name="Bellgard S.E."/>
            <person name="Bellgard M.I."/>
        </authorList>
    </citation>
    <scope>NUCLEOTIDE SEQUENCE</scope>
    <source>
        <tissue evidence="1">Shoot tissue taken approximately 20 cm above the soil surface</tissue>
    </source>
</reference>
<dbReference type="EMBL" id="GBRH01220871">
    <property type="protein sequence ID" value="JAD77024.1"/>
    <property type="molecule type" value="Transcribed_RNA"/>
</dbReference>
<organism evidence="1">
    <name type="scientific">Arundo donax</name>
    <name type="common">Giant reed</name>
    <name type="synonym">Donax arundinaceus</name>
    <dbReference type="NCBI Taxonomy" id="35708"/>
    <lineage>
        <taxon>Eukaryota</taxon>
        <taxon>Viridiplantae</taxon>
        <taxon>Streptophyta</taxon>
        <taxon>Embryophyta</taxon>
        <taxon>Tracheophyta</taxon>
        <taxon>Spermatophyta</taxon>
        <taxon>Magnoliopsida</taxon>
        <taxon>Liliopsida</taxon>
        <taxon>Poales</taxon>
        <taxon>Poaceae</taxon>
        <taxon>PACMAD clade</taxon>
        <taxon>Arundinoideae</taxon>
        <taxon>Arundineae</taxon>
        <taxon>Arundo</taxon>
    </lineage>
</organism>
<accession>A0A0A9CL37</accession>
<name>A0A0A9CL37_ARUDO</name>